<dbReference type="EMBL" id="VDCH01000005">
    <property type="protein sequence ID" value="TNJ39471.1"/>
    <property type="molecule type" value="Genomic_DNA"/>
</dbReference>
<name>A0A5C4S9S1_CHLTI</name>
<comment type="caution">
    <text evidence="1">The sequence shown here is derived from an EMBL/GenBank/DDBJ whole genome shotgun (WGS) entry which is preliminary data.</text>
</comment>
<dbReference type="PANTHER" id="PTHR36454">
    <property type="entry name" value="LMO2823 PROTEIN"/>
    <property type="match status" value="1"/>
</dbReference>
<dbReference type="OrthoDB" id="9781616at2"/>
<evidence type="ECO:0000313" key="2">
    <source>
        <dbReference type="Proteomes" id="UP000308271"/>
    </source>
</evidence>
<sequence>MPEIAPFKGIVYGPDLARDAARLVCPPYDAIPSAMQQELYESSDCNAVRLELPAEADPYAAAASRLREWLASGVLSQDGEPALYPCFQTFEDEHGVTRTRKGLFAALRLYDFAEGQVLPHERTLSGPKADRLKMFRETGANISSIFGLYADPSRQVDEAISEFAAQHEPLIDATFQGVRNRLWRVIDPELISAAQSVLAGLKVYIADGHHRYETGLAYRNEWAASNPGHTGREPYNYIMTYLSNIYDEGLLILPIHRLVHSIESFDPECFIKRLDRHFTVWELPGRSALDEFLATGGAATVFGLVLPGMVLGISLDLKPSEALSSPVPEALQSLDVVVLHDLVLNQILGISAEAMASQSNLAYVNRTVDVFEAVASGKAQLGIVLRPVQVEQVISVSVSGEAMPQKSTWFYPKVMTGMVFHSLEKAS</sequence>
<dbReference type="PANTHER" id="PTHR36454:SF1">
    <property type="entry name" value="DUF1015 DOMAIN-CONTAINING PROTEIN"/>
    <property type="match status" value="1"/>
</dbReference>
<reference evidence="1 2" key="1">
    <citation type="submission" date="2019-05" db="EMBL/GenBank/DDBJ databases">
        <title>Draft Whole-Genome sequence of the green sulfur bacterium Chlorobaculum thiosulfatiphilum DSM 249.</title>
        <authorList>
            <person name="Meyer T.E."/>
            <person name="Kyndt J.A."/>
        </authorList>
    </citation>
    <scope>NUCLEOTIDE SEQUENCE [LARGE SCALE GENOMIC DNA]</scope>
    <source>
        <strain evidence="1 2">DSM 249</strain>
    </source>
</reference>
<organism evidence="1 2">
    <name type="scientific">Chlorobaculum thiosulfatiphilum</name>
    <name type="common">Chlorobium limicola f.sp. thiosulfatophilum</name>
    <dbReference type="NCBI Taxonomy" id="115852"/>
    <lineage>
        <taxon>Bacteria</taxon>
        <taxon>Pseudomonadati</taxon>
        <taxon>Chlorobiota</taxon>
        <taxon>Chlorobiia</taxon>
        <taxon>Chlorobiales</taxon>
        <taxon>Chlorobiaceae</taxon>
        <taxon>Chlorobaculum</taxon>
    </lineage>
</organism>
<dbReference type="AlphaFoldDB" id="A0A5C4S9S1"/>
<dbReference type="Proteomes" id="UP000308271">
    <property type="component" value="Unassembled WGS sequence"/>
</dbReference>
<dbReference type="InterPro" id="IPR008323">
    <property type="entry name" value="UCP033563"/>
</dbReference>
<accession>A0A5C4S9S1</accession>
<gene>
    <name evidence="1" type="ORF">FGF66_03665</name>
</gene>
<evidence type="ECO:0000313" key="1">
    <source>
        <dbReference type="EMBL" id="TNJ39471.1"/>
    </source>
</evidence>
<keyword evidence="2" id="KW-1185">Reference proteome</keyword>
<dbReference type="Pfam" id="PF06245">
    <property type="entry name" value="DUF1015"/>
    <property type="match status" value="1"/>
</dbReference>
<protein>
    <submittedName>
        <fullName evidence="1">DUF1015 domain-containing protein</fullName>
    </submittedName>
</protein>
<dbReference type="PIRSF" id="PIRSF033563">
    <property type="entry name" value="UCP033563"/>
    <property type="match status" value="1"/>
</dbReference>
<proteinExistence type="predicted"/>
<dbReference type="RefSeq" id="WP_139456353.1">
    <property type="nucleotide sequence ID" value="NZ_VDCH01000005.1"/>
</dbReference>